<accession>A0A9P8KZX5</accession>
<dbReference type="Proteomes" id="UP000698800">
    <property type="component" value="Unassembled WGS sequence"/>
</dbReference>
<evidence type="ECO:0000313" key="2">
    <source>
        <dbReference type="Proteomes" id="UP000698800"/>
    </source>
</evidence>
<keyword evidence="2" id="KW-1185">Reference proteome</keyword>
<dbReference type="AlphaFoldDB" id="A0A9P8KZX5"/>
<reference evidence="1" key="1">
    <citation type="submission" date="2021-03" db="EMBL/GenBank/DDBJ databases">
        <title>Comparative genomics and phylogenomic investigation of the class Geoglossomycetes provide insights into ecological specialization and systematics.</title>
        <authorList>
            <person name="Melie T."/>
            <person name="Pirro S."/>
            <person name="Miller A.N."/>
            <person name="Quandt A."/>
        </authorList>
    </citation>
    <scope>NUCLEOTIDE SEQUENCE</scope>
    <source>
        <strain evidence="1">GBOQ0MN5Z8</strain>
    </source>
</reference>
<name>A0A9P8KZX5_9PEZI</name>
<comment type="caution">
    <text evidence="1">The sequence shown here is derived from an EMBL/GenBank/DDBJ whole genome shotgun (WGS) entry which is preliminary data.</text>
</comment>
<gene>
    <name evidence="1" type="ORF">FGG08_007572</name>
</gene>
<proteinExistence type="predicted"/>
<dbReference type="OrthoDB" id="4232626at2759"/>
<sequence length="112" mass="13114">MLHEWEKFNAYEEDEPSYLHYSIEWKVSVNNRVISKDMEQDLVLVPTAYRHNVLKSKLEGLLRKKVAQNRRVRCDDTSVTVSVTDRAECDLIKIFDDLNIDWSIVETANEVG</sequence>
<dbReference type="EMBL" id="JAGHQL010000362">
    <property type="protein sequence ID" value="KAH0533761.1"/>
    <property type="molecule type" value="Genomic_DNA"/>
</dbReference>
<evidence type="ECO:0000313" key="1">
    <source>
        <dbReference type="EMBL" id="KAH0533761.1"/>
    </source>
</evidence>
<organism evidence="1 2">
    <name type="scientific">Glutinoglossum americanum</name>
    <dbReference type="NCBI Taxonomy" id="1670608"/>
    <lineage>
        <taxon>Eukaryota</taxon>
        <taxon>Fungi</taxon>
        <taxon>Dikarya</taxon>
        <taxon>Ascomycota</taxon>
        <taxon>Pezizomycotina</taxon>
        <taxon>Geoglossomycetes</taxon>
        <taxon>Geoglossales</taxon>
        <taxon>Geoglossaceae</taxon>
        <taxon>Glutinoglossum</taxon>
    </lineage>
</organism>
<protein>
    <submittedName>
        <fullName evidence="1">Uncharacterized protein</fullName>
    </submittedName>
</protein>